<dbReference type="OrthoDB" id="434939at2759"/>
<dbReference type="InterPro" id="IPR002999">
    <property type="entry name" value="Tudor"/>
</dbReference>
<comment type="similarity">
    <text evidence="2">Belongs to the HesB/IscA family.</text>
</comment>
<dbReference type="GO" id="GO:0016702">
    <property type="term" value="F:oxidoreductase activity, acting on single donors with incorporation of molecular oxygen, incorporation of two atoms of oxygen"/>
    <property type="evidence" value="ECO:0007669"/>
    <property type="project" value="InterPro"/>
</dbReference>
<keyword evidence="12" id="KW-1185">Reference proteome</keyword>
<dbReference type="Gene3D" id="2.30.30.140">
    <property type="match status" value="1"/>
</dbReference>
<feature type="compositionally biased region" description="Low complexity" evidence="7">
    <location>
        <begin position="519"/>
        <end position="531"/>
    </location>
</feature>
<feature type="compositionally biased region" description="Basic and acidic residues" evidence="7">
    <location>
        <begin position="576"/>
        <end position="598"/>
    </location>
</feature>
<evidence type="ECO:0000256" key="2">
    <source>
        <dbReference type="ARBA" id="ARBA00006718"/>
    </source>
</evidence>
<feature type="compositionally biased region" description="Basic and acidic residues" evidence="7">
    <location>
        <begin position="620"/>
        <end position="630"/>
    </location>
</feature>
<dbReference type="SMART" id="SM01161">
    <property type="entry name" value="DUF1767"/>
    <property type="match status" value="1"/>
</dbReference>
<evidence type="ECO:0000256" key="8">
    <source>
        <dbReference type="SAM" id="SignalP"/>
    </source>
</evidence>
<dbReference type="CDD" id="cd20289">
    <property type="entry name" value="cupin_ADO"/>
    <property type="match status" value="1"/>
</dbReference>
<protein>
    <submittedName>
        <fullName evidence="11">Iron-sulfur cluster assembly accessory protein</fullName>
    </submittedName>
</protein>
<dbReference type="Pfam" id="PF08585">
    <property type="entry name" value="RMI1_N_C"/>
    <property type="match status" value="1"/>
</dbReference>
<comment type="subcellular location">
    <subcellularLocation>
        <location evidence="1">Nucleus</location>
    </subcellularLocation>
</comment>
<name>A0A368G0L6_ANCCA</name>
<evidence type="ECO:0000313" key="12">
    <source>
        <dbReference type="Proteomes" id="UP000252519"/>
    </source>
</evidence>
<accession>A0A368G0L6</accession>
<evidence type="ECO:0000313" key="11">
    <source>
        <dbReference type="EMBL" id="RCN37981.1"/>
    </source>
</evidence>
<feature type="region of interest" description="Disordered" evidence="7">
    <location>
        <begin position="516"/>
        <end position="647"/>
    </location>
</feature>
<feature type="domain" description="N-acetyltransferase" evidence="10">
    <location>
        <begin position="990"/>
        <end position="1084"/>
    </location>
</feature>
<dbReference type="InterPro" id="IPR014710">
    <property type="entry name" value="RmlC-like_jellyroll"/>
</dbReference>
<dbReference type="GO" id="GO:0005634">
    <property type="term" value="C:nucleus"/>
    <property type="evidence" value="ECO:0007669"/>
    <property type="project" value="UniProtKB-SubCell"/>
</dbReference>
<dbReference type="InterPro" id="IPR016181">
    <property type="entry name" value="Acyl_CoA_acyltransferase"/>
</dbReference>
<dbReference type="SUPFAM" id="SSF63748">
    <property type="entry name" value="Tudor/PWWP/MBT"/>
    <property type="match status" value="1"/>
</dbReference>
<dbReference type="PROSITE" id="PS51186">
    <property type="entry name" value="GNAT"/>
    <property type="match status" value="1"/>
</dbReference>
<dbReference type="InterPro" id="IPR012864">
    <property type="entry name" value="PCO/ADO"/>
</dbReference>
<proteinExistence type="inferred from homology"/>
<dbReference type="EMBL" id="JOJR01000429">
    <property type="protein sequence ID" value="RCN37981.1"/>
    <property type="molecule type" value="Genomic_DNA"/>
</dbReference>
<keyword evidence="5" id="KW-0408">Iron</keyword>
<dbReference type="Pfam" id="PF07847">
    <property type="entry name" value="PCO_ADO"/>
    <property type="match status" value="1"/>
</dbReference>
<evidence type="ECO:0000259" key="10">
    <source>
        <dbReference type="PROSITE" id="PS51186"/>
    </source>
</evidence>
<dbReference type="CDD" id="cd04301">
    <property type="entry name" value="NAT_SF"/>
    <property type="match status" value="1"/>
</dbReference>
<feature type="compositionally biased region" description="Low complexity" evidence="7">
    <location>
        <begin position="543"/>
        <end position="554"/>
    </location>
</feature>
<evidence type="ECO:0000256" key="6">
    <source>
        <dbReference type="ARBA" id="ARBA00023242"/>
    </source>
</evidence>
<evidence type="ECO:0000256" key="3">
    <source>
        <dbReference type="ARBA" id="ARBA00022723"/>
    </source>
</evidence>
<dbReference type="Gene3D" id="2.60.300.12">
    <property type="entry name" value="HesB-like domain"/>
    <property type="match status" value="1"/>
</dbReference>
<dbReference type="InterPro" id="IPR042470">
    <property type="entry name" value="RMI1_N_C_sf"/>
</dbReference>
<reference evidence="11 12" key="1">
    <citation type="submission" date="2014-10" db="EMBL/GenBank/DDBJ databases">
        <title>Draft genome of the hookworm Ancylostoma caninum.</title>
        <authorList>
            <person name="Mitreva M."/>
        </authorList>
    </citation>
    <scope>NUCLEOTIDE SEQUENCE [LARGE SCALE GENOMIC DNA]</scope>
    <source>
        <strain evidence="11 12">Baltimore</strain>
    </source>
</reference>
<feature type="region of interest" description="Disordered" evidence="7">
    <location>
        <begin position="422"/>
        <end position="461"/>
    </location>
</feature>
<dbReference type="Proteomes" id="UP000252519">
    <property type="component" value="Unassembled WGS sequence"/>
</dbReference>
<feature type="non-terminal residue" evidence="11">
    <location>
        <position position="1"/>
    </location>
</feature>
<dbReference type="Pfam" id="PF01521">
    <property type="entry name" value="Fe-S_biosyn"/>
    <property type="match status" value="1"/>
</dbReference>
<dbReference type="GO" id="GO:0046872">
    <property type="term" value="F:metal ion binding"/>
    <property type="evidence" value="ECO:0007669"/>
    <property type="project" value="UniProtKB-KW"/>
</dbReference>
<keyword evidence="6" id="KW-0539">Nucleus</keyword>
<dbReference type="NCBIfam" id="TIGR00049">
    <property type="entry name" value="iron-sulfur cluster assembly accessory protein"/>
    <property type="match status" value="1"/>
</dbReference>
<dbReference type="SUPFAM" id="SSF55729">
    <property type="entry name" value="Acyl-CoA N-acyltransferases (Nat)"/>
    <property type="match status" value="1"/>
</dbReference>
<feature type="chain" id="PRO_5016628873" evidence="8">
    <location>
        <begin position="27"/>
        <end position="1084"/>
    </location>
</feature>
<feature type="compositionally biased region" description="Basic and acidic residues" evidence="7">
    <location>
        <begin position="555"/>
        <end position="565"/>
    </location>
</feature>
<dbReference type="Gene3D" id="2.40.50.770">
    <property type="entry name" value="RecQ-mediated genome instability protein Rmi1, C-terminal domain"/>
    <property type="match status" value="1"/>
</dbReference>
<evidence type="ECO:0000256" key="1">
    <source>
        <dbReference type="ARBA" id="ARBA00004123"/>
    </source>
</evidence>
<feature type="compositionally biased region" description="Polar residues" evidence="7">
    <location>
        <begin position="632"/>
        <end position="642"/>
    </location>
</feature>
<gene>
    <name evidence="11" type="ORF">ANCCAN_16109</name>
</gene>
<feature type="compositionally biased region" description="Polar residues" evidence="7">
    <location>
        <begin position="599"/>
        <end position="615"/>
    </location>
</feature>
<feature type="domain" description="Tudor" evidence="9">
    <location>
        <begin position="705"/>
        <end position="763"/>
    </location>
</feature>
<comment type="caution">
    <text evidence="11">The sequence shown here is derived from an EMBL/GenBank/DDBJ whole genome shotgun (WGS) entry which is preliminary data.</text>
</comment>
<dbReference type="InterPro" id="IPR011051">
    <property type="entry name" value="RmlC_Cupin_sf"/>
</dbReference>
<evidence type="ECO:0000256" key="7">
    <source>
        <dbReference type="SAM" id="MobiDB-lite"/>
    </source>
</evidence>
<dbReference type="InterPro" id="IPR000361">
    <property type="entry name" value="ATAP_core_dom"/>
</dbReference>
<dbReference type="InterPro" id="IPR013894">
    <property type="entry name" value="RMI1_OB"/>
</dbReference>
<dbReference type="AlphaFoldDB" id="A0A368G0L6"/>
<dbReference type="PANTHER" id="PTHR13681:SF24">
    <property type="entry name" value="TUDOR DOMAIN-CONTAINING PROTEIN 3"/>
    <property type="match status" value="1"/>
</dbReference>
<dbReference type="SUPFAM" id="SSF51182">
    <property type="entry name" value="RmlC-like cupins"/>
    <property type="match status" value="1"/>
</dbReference>
<evidence type="ECO:0000256" key="4">
    <source>
        <dbReference type="ARBA" id="ARBA00023002"/>
    </source>
</evidence>
<dbReference type="Pfam" id="PF00583">
    <property type="entry name" value="Acetyltransf_1"/>
    <property type="match status" value="1"/>
</dbReference>
<dbReference type="Gene3D" id="2.60.120.10">
    <property type="entry name" value="Jelly Rolls"/>
    <property type="match status" value="1"/>
</dbReference>
<evidence type="ECO:0000259" key="9">
    <source>
        <dbReference type="PROSITE" id="PS50304"/>
    </source>
</evidence>
<dbReference type="SMART" id="SM00333">
    <property type="entry name" value="TUDOR"/>
    <property type="match status" value="1"/>
</dbReference>
<dbReference type="STRING" id="29170.A0A368G0L6"/>
<dbReference type="Gene3D" id="3.40.630.30">
    <property type="match status" value="1"/>
</dbReference>
<dbReference type="GO" id="GO:0016747">
    <property type="term" value="F:acyltransferase activity, transferring groups other than amino-acyl groups"/>
    <property type="evidence" value="ECO:0007669"/>
    <property type="project" value="InterPro"/>
</dbReference>
<dbReference type="InterPro" id="IPR000182">
    <property type="entry name" value="GNAT_dom"/>
</dbReference>
<dbReference type="GO" id="GO:0051536">
    <property type="term" value="F:iron-sulfur cluster binding"/>
    <property type="evidence" value="ECO:0007669"/>
    <property type="project" value="InterPro"/>
</dbReference>
<dbReference type="GO" id="GO:0016226">
    <property type="term" value="P:iron-sulfur cluster assembly"/>
    <property type="evidence" value="ECO:0007669"/>
    <property type="project" value="InterPro"/>
</dbReference>
<dbReference type="PROSITE" id="PS50304">
    <property type="entry name" value="TUDOR"/>
    <property type="match status" value="1"/>
</dbReference>
<feature type="region of interest" description="Disordered" evidence="7">
    <location>
        <begin position="376"/>
        <end position="396"/>
    </location>
</feature>
<feature type="compositionally biased region" description="Basic residues" evidence="7">
    <location>
        <begin position="444"/>
        <end position="453"/>
    </location>
</feature>
<dbReference type="SUPFAM" id="SSF89360">
    <property type="entry name" value="HesB-like domain"/>
    <property type="match status" value="1"/>
</dbReference>
<dbReference type="InterPro" id="IPR016092">
    <property type="entry name" value="ATAP"/>
</dbReference>
<organism evidence="11 12">
    <name type="scientific">Ancylostoma caninum</name>
    <name type="common">Dog hookworm</name>
    <dbReference type="NCBI Taxonomy" id="29170"/>
    <lineage>
        <taxon>Eukaryota</taxon>
        <taxon>Metazoa</taxon>
        <taxon>Ecdysozoa</taxon>
        <taxon>Nematoda</taxon>
        <taxon>Chromadorea</taxon>
        <taxon>Rhabditida</taxon>
        <taxon>Rhabditina</taxon>
        <taxon>Rhabditomorpha</taxon>
        <taxon>Strongyloidea</taxon>
        <taxon>Ancylostomatidae</taxon>
        <taxon>Ancylostomatinae</taxon>
        <taxon>Ancylostoma</taxon>
    </lineage>
</organism>
<sequence length="1084" mass="122232">LKVFHFLFCKAVLLLGELPHVDVCAAQTCPVLYGLVYECENVHASVFGFTRVGEMIPLHNHPTMHGFVTVLRGALKVRSFSFLDATGKHWSGITKVRYEGEKIVKKGDGCINLHPIKGNIHEITALEDGSFFFDALLPGYDDSLACCYFEAPEHLPLIGRECSLKEIGCPSSYFCYTIPIMTLDPGWHVNDSLLADLFDGNPIPTDKRKLEKKLCDLDIRDFALPCLPNCVTKEALTGPVVLQLTRYRNVSQPKIKEDLRSDDDIVRLSLTDGHTSVSAILLEHIKGVSADTPPGTKLLITGKIPIEGGFVLLSPSNVSIIGGRVEKLIEKWMIERHTSGDVERGTRPDAKAPKWISFGKAKTKITDESSKGFKANDAIRTTNKKESEEQSTFDLQRKENIEAVEEGSVRAFTAPKIQPQVKPVQKLIEPKKPSIAATSDRGHDRRMKKKRGRGKEDSDDEEVTKSLQFSLFFWFFFNFLHLSTVSFLVPAEFARPSKPSTLFDFVATNVPSDVVANQRSTENTSSRNTTENTHKSQQQNRFNPSSSNSRGGKPSSERDRQRLPNERGSSGYSGGEKSERGKQRTRFNGETRPDKAQGEQRNNNSQKQQNLQPNLRRNHPPRDSRREPYVNERQQNSASMRVNNAYIGQGPYPNAQIRNVNNALNSAVDAFSNMRVSSDARNGGPNQPYPPQMQYFSRSQNVLPQWKIGDQCKAPWTDGSYYLATVVNLGPADMCAVRYNEYGNIMTVPQAVLLQLSCPTDVEVGRGHGKGSERCCEAKTYKSVHIHRLCTTENIAAFSQCILFRAALTLTPEAVKRVRHLLDNQKDAKALKIGVRMKGCNGLTYTLDYANEKAKFDEEVVQDGVRIWIDPKAQLGLLGTEMDYVSDKLSSDCYHYCFCSLNLRFCRLPTVEESSLLKFHMYVLRTGRIYSVVMAPSETSRRNVKKASKMSNPVEKLQCLPAHEDRKTLDGEIISFETYWATHLSKEQETWVFDLFKKNMYALYSMSQWGWDPESKKAELGATTARFIIAKNERGENIGYTHYRFDMDHNCPVLYCYEIQVEEKYQKKGVGTLLMQTLETLAEK</sequence>
<dbReference type="PANTHER" id="PTHR13681">
    <property type="entry name" value="SURVIVAL OF MOTOR NEURON-RELATED-SPLICING FACTOR 30-RELATED"/>
    <property type="match status" value="1"/>
</dbReference>
<evidence type="ECO:0000256" key="5">
    <source>
        <dbReference type="ARBA" id="ARBA00023004"/>
    </source>
</evidence>
<keyword evidence="4" id="KW-0560">Oxidoreductase</keyword>
<dbReference type="InterPro" id="IPR035903">
    <property type="entry name" value="HesB-like_dom_sf"/>
</dbReference>
<keyword evidence="8" id="KW-0732">Signal</keyword>
<keyword evidence="3" id="KW-0479">Metal-binding</keyword>
<feature type="signal peptide" evidence="8">
    <location>
        <begin position="1"/>
        <end position="26"/>
    </location>
</feature>